<keyword evidence="4 6" id="KW-1133">Transmembrane helix</keyword>
<evidence type="ECO:0000256" key="2">
    <source>
        <dbReference type="ARBA" id="ARBA00022475"/>
    </source>
</evidence>
<keyword evidence="8" id="KW-1185">Reference proteome</keyword>
<feature type="transmembrane region" description="Helical" evidence="6">
    <location>
        <begin position="139"/>
        <end position="158"/>
    </location>
</feature>
<organism evidence="7 8">
    <name type="scientific">Gangjinia marincola</name>
    <dbReference type="NCBI Taxonomy" id="578463"/>
    <lineage>
        <taxon>Bacteria</taxon>
        <taxon>Pseudomonadati</taxon>
        <taxon>Bacteroidota</taxon>
        <taxon>Flavobacteriia</taxon>
        <taxon>Flavobacteriales</taxon>
        <taxon>Flavobacteriaceae</taxon>
        <taxon>Gangjinia</taxon>
    </lineage>
</organism>
<keyword evidence="3 6" id="KW-0812">Transmembrane</keyword>
<evidence type="ECO:0000256" key="1">
    <source>
        <dbReference type="ARBA" id="ARBA00004651"/>
    </source>
</evidence>
<accession>A0ABN1MG52</accession>
<feature type="transmembrane region" description="Helical" evidence="6">
    <location>
        <begin position="219"/>
        <end position="237"/>
    </location>
</feature>
<dbReference type="InterPro" id="IPR051449">
    <property type="entry name" value="ABC-2_transporter_component"/>
</dbReference>
<reference evidence="7 8" key="1">
    <citation type="journal article" date="2019" name="Int. J. Syst. Evol. Microbiol.">
        <title>The Global Catalogue of Microorganisms (GCM) 10K type strain sequencing project: providing services to taxonomists for standard genome sequencing and annotation.</title>
        <authorList>
            <consortium name="The Broad Institute Genomics Platform"/>
            <consortium name="The Broad Institute Genome Sequencing Center for Infectious Disease"/>
            <person name="Wu L."/>
            <person name="Ma J."/>
        </authorList>
    </citation>
    <scope>NUCLEOTIDE SEQUENCE [LARGE SCALE GENOMIC DNA]</scope>
    <source>
        <strain evidence="7 8">JCM 16082</strain>
    </source>
</reference>
<dbReference type="InterPro" id="IPR019860">
    <property type="entry name" value="Motility-assoc_ABC_perm_GldF"/>
</dbReference>
<evidence type="ECO:0000256" key="3">
    <source>
        <dbReference type="ARBA" id="ARBA00022692"/>
    </source>
</evidence>
<dbReference type="EMBL" id="BAAAFG010000013">
    <property type="protein sequence ID" value="GAA0872152.1"/>
    <property type="molecule type" value="Genomic_DNA"/>
</dbReference>
<dbReference type="PANTHER" id="PTHR30294:SF29">
    <property type="entry name" value="MULTIDRUG ABC TRANSPORTER PERMEASE YBHS-RELATED"/>
    <property type="match status" value="1"/>
</dbReference>
<evidence type="ECO:0000313" key="8">
    <source>
        <dbReference type="Proteomes" id="UP001500507"/>
    </source>
</evidence>
<dbReference type="PANTHER" id="PTHR30294">
    <property type="entry name" value="MEMBRANE COMPONENT OF ABC TRANSPORTER YHHJ-RELATED"/>
    <property type="match status" value="1"/>
</dbReference>
<evidence type="ECO:0000256" key="4">
    <source>
        <dbReference type="ARBA" id="ARBA00022989"/>
    </source>
</evidence>
<protein>
    <submittedName>
        <fullName evidence="7">Gliding motility-associated ABC transporter permease subunit GldF</fullName>
    </submittedName>
</protein>
<dbReference type="Proteomes" id="UP001500507">
    <property type="component" value="Unassembled WGS sequence"/>
</dbReference>
<evidence type="ECO:0000256" key="5">
    <source>
        <dbReference type="ARBA" id="ARBA00023136"/>
    </source>
</evidence>
<keyword evidence="2" id="KW-1003">Cell membrane</keyword>
<sequence length="241" mass="26965">MTAIIIKEIQSFFSSAIGYLVIGLFLIINGLFLWVFPGEFNVFDYGFAELTSFFRLAPWVFIFLIPAVTMRSFAEEKRQGTLELLLTKPISKKKLVLAKYLGNVLIVILALIPTLLYLITISQLGNPAGNFDVGATVGSYLGLFFLGAVFTAVGVFASTLSQHQIVAFILAVFLAFTLYYAFDPLVDIEIFNSGYDLSYLGMNAHYKSISRGVLDTRDLIYFLSLIILFLGFTYINLHHDE</sequence>
<feature type="transmembrane region" description="Helical" evidence="6">
    <location>
        <begin position="56"/>
        <end position="74"/>
    </location>
</feature>
<gene>
    <name evidence="7" type="primary">gldF</name>
    <name evidence="7" type="ORF">GCM10009117_12990</name>
</gene>
<comment type="subcellular location">
    <subcellularLocation>
        <location evidence="1">Cell membrane</location>
        <topology evidence="1">Multi-pass membrane protein</topology>
    </subcellularLocation>
</comment>
<feature type="transmembrane region" description="Helical" evidence="6">
    <location>
        <begin position="12"/>
        <end position="36"/>
    </location>
</feature>
<proteinExistence type="predicted"/>
<dbReference type="RefSeq" id="WP_343765008.1">
    <property type="nucleotide sequence ID" value="NZ_BAAAFG010000013.1"/>
</dbReference>
<feature type="transmembrane region" description="Helical" evidence="6">
    <location>
        <begin position="95"/>
        <end position="119"/>
    </location>
</feature>
<name>A0ABN1MG52_9FLAO</name>
<evidence type="ECO:0000256" key="6">
    <source>
        <dbReference type="SAM" id="Phobius"/>
    </source>
</evidence>
<feature type="transmembrane region" description="Helical" evidence="6">
    <location>
        <begin position="165"/>
        <end position="182"/>
    </location>
</feature>
<comment type="caution">
    <text evidence="7">The sequence shown here is derived from an EMBL/GenBank/DDBJ whole genome shotgun (WGS) entry which is preliminary data.</text>
</comment>
<keyword evidence="5 6" id="KW-0472">Membrane</keyword>
<dbReference type="Pfam" id="PF12679">
    <property type="entry name" value="ABC2_membrane_2"/>
    <property type="match status" value="1"/>
</dbReference>
<evidence type="ECO:0000313" key="7">
    <source>
        <dbReference type="EMBL" id="GAA0872152.1"/>
    </source>
</evidence>
<dbReference type="NCBIfam" id="TIGR03518">
    <property type="entry name" value="ABC_perm_GldF"/>
    <property type="match status" value="1"/>
</dbReference>